<dbReference type="FunFam" id="1.10.10.10:FF:000118">
    <property type="entry name" value="40S ribosomal protein S19"/>
    <property type="match status" value="1"/>
</dbReference>
<evidence type="ECO:0000256" key="3">
    <source>
        <dbReference type="ARBA" id="ARBA00023274"/>
    </source>
</evidence>
<dbReference type="InterPro" id="IPR001266">
    <property type="entry name" value="Ribosomal_eS19"/>
</dbReference>
<protein>
    <recommendedName>
        <fullName evidence="4">Small ribosomal subunit protein eS19</fullName>
    </recommendedName>
    <alternativeName>
        <fullName evidence="5">40S ribosomal protein S19</fullName>
    </alternativeName>
</protein>
<dbReference type="PANTHER" id="PTHR11710">
    <property type="entry name" value="40S RIBOSOMAL PROTEIN S19"/>
    <property type="match status" value="1"/>
</dbReference>
<feature type="region of interest" description="Disordered" evidence="6">
    <location>
        <begin position="231"/>
        <end position="297"/>
    </location>
</feature>
<dbReference type="PROSITE" id="PS00628">
    <property type="entry name" value="RIBOSOMAL_S19E"/>
    <property type="match status" value="1"/>
</dbReference>
<comment type="similarity">
    <text evidence="1">Belongs to the eukaryotic ribosomal protein eS19 family.</text>
</comment>
<keyword evidence="2" id="KW-0689">Ribosomal protein</keyword>
<dbReference type="Proteomes" id="UP001239994">
    <property type="component" value="Unassembled WGS sequence"/>
</dbReference>
<keyword evidence="8" id="KW-1185">Reference proteome</keyword>
<reference evidence="7" key="1">
    <citation type="submission" date="2023-03" db="EMBL/GenBank/DDBJ databases">
        <title>Electrophorus voltai genome.</title>
        <authorList>
            <person name="Bian C."/>
        </authorList>
    </citation>
    <scope>NUCLEOTIDE SEQUENCE</scope>
    <source>
        <strain evidence="7">CB-2022</strain>
        <tissue evidence="7">Muscle</tissue>
    </source>
</reference>
<dbReference type="GO" id="GO:0022627">
    <property type="term" value="C:cytosolic small ribosomal subunit"/>
    <property type="evidence" value="ECO:0007669"/>
    <property type="project" value="TreeGrafter"/>
</dbReference>
<dbReference type="SUPFAM" id="SSF46785">
    <property type="entry name" value="Winged helix' DNA-binding domain"/>
    <property type="match status" value="1"/>
</dbReference>
<evidence type="ECO:0000313" key="7">
    <source>
        <dbReference type="EMBL" id="KAK1795452.1"/>
    </source>
</evidence>
<sequence length="391" mass="42600">MPGGGVTVKDVNQQEFVRALAAFLKKSGKLKVPDWVDIVKLAKHKELAPCDDNWFYIRAASTVRHLYLRGGVGVGSMIKIYGGRKRNGVCPSHFSVASKNVARKVLQALEALKMVEKDPNGGRRLTPQGTRDLDRIAGQAGLSLTAAAGRAGPSFGAARRNTQNFMNNNAASQPSGKEKWDRGEGSTEGWRHGASLPRACLIMEKDIHVHINLGPLAVRCVILRPVPFQSPTLVKEGSGEQQGEESERRRDPQCSRGRSQRGGGEMQTNGRAIGGEAGRGLFTSNTNPTPVPTPPPSRCWECQDLRSAQSPLQRSAFHSPVLRFQGSGTFKVGDENENWNLRNSLGRRLSVKVKCSWPLSPQPAARDWPSVVSVSRRPVIGHRWCLLAGGP</sequence>
<comment type="caution">
    <text evidence="7">The sequence shown here is derived from an EMBL/GenBank/DDBJ whole genome shotgun (WGS) entry which is preliminary data.</text>
</comment>
<dbReference type="GO" id="GO:0003723">
    <property type="term" value="F:RNA binding"/>
    <property type="evidence" value="ECO:0007669"/>
    <property type="project" value="TreeGrafter"/>
</dbReference>
<evidence type="ECO:0000256" key="5">
    <source>
        <dbReference type="ARBA" id="ARBA00035466"/>
    </source>
</evidence>
<dbReference type="Gene3D" id="1.10.10.10">
    <property type="entry name" value="Winged helix-like DNA-binding domain superfamily/Winged helix DNA-binding domain"/>
    <property type="match status" value="1"/>
</dbReference>
<gene>
    <name evidence="7" type="ORF">P4O66_010624</name>
</gene>
<dbReference type="PANTHER" id="PTHR11710:SF0">
    <property type="entry name" value="40S RIBOSOMAL PROTEIN S19"/>
    <property type="match status" value="1"/>
</dbReference>
<dbReference type="GO" id="GO:0000028">
    <property type="term" value="P:ribosomal small subunit assembly"/>
    <property type="evidence" value="ECO:0007669"/>
    <property type="project" value="TreeGrafter"/>
</dbReference>
<evidence type="ECO:0000313" key="8">
    <source>
        <dbReference type="Proteomes" id="UP001239994"/>
    </source>
</evidence>
<organism evidence="7 8">
    <name type="scientific">Electrophorus voltai</name>
    <dbReference type="NCBI Taxonomy" id="2609070"/>
    <lineage>
        <taxon>Eukaryota</taxon>
        <taxon>Metazoa</taxon>
        <taxon>Chordata</taxon>
        <taxon>Craniata</taxon>
        <taxon>Vertebrata</taxon>
        <taxon>Euteleostomi</taxon>
        <taxon>Actinopterygii</taxon>
        <taxon>Neopterygii</taxon>
        <taxon>Teleostei</taxon>
        <taxon>Ostariophysi</taxon>
        <taxon>Gymnotiformes</taxon>
        <taxon>Gymnotoidei</taxon>
        <taxon>Gymnotidae</taxon>
        <taxon>Electrophorus</taxon>
    </lineage>
</organism>
<feature type="compositionally biased region" description="Polar residues" evidence="6">
    <location>
        <begin position="166"/>
        <end position="175"/>
    </location>
</feature>
<dbReference type="GO" id="GO:0006412">
    <property type="term" value="P:translation"/>
    <property type="evidence" value="ECO:0007669"/>
    <property type="project" value="InterPro"/>
</dbReference>
<dbReference type="InterPro" id="IPR018277">
    <property type="entry name" value="Ribosomal_eS19_CS"/>
</dbReference>
<dbReference type="Pfam" id="PF01090">
    <property type="entry name" value="Ribosomal_S19e"/>
    <property type="match status" value="1"/>
</dbReference>
<proteinExistence type="inferred from homology"/>
<feature type="compositionally biased region" description="Basic and acidic residues" evidence="6">
    <location>
        <begin position="176"/>
        <end position="191"/>
    </location>
</feature>
<keyword evidence="3" id="KW-0687">Ribonucleoprotein</keyword>
<evidence type="ECO:0000256" key="2">
    <source>
        <dbReference type="ARBA" id="ARBA00022980"/>
    </source>
</evidence>
<dbReference type="GO" id="GO:0003735">
    <property type="term" value="F:structural constituent of ribosome"/>
    <property type="evidence" value="ECO:0007669"/>
    <property type="project" value="InterPro"/>
</dbReference>
<dbReference type="InterPro" id="IPR036390">
    <property type="entry name" value="WH_DNA-bd_sf"/>
</dbReference>
<evidence type="ECO:0000256" key="4">
    <source>
        <dbReference type="ARBA" id="ARBA00035143"/>
    </source>
</evidence>
<dbReference type="InterPro" id="IPR036388">
    <property type="entry name" value="WH-like_DNA-bd_sf"/>
</dbReference>
<evidence type="ECO:0000256" key="6">
    <source>
        <dbReference type="SAM" id="MobiDB-lite"/>
    </source>
</evidence>
<evidence type="ECO:0000256" key="1">
    <source>
        <dbReference type="ARBA" id="ARBA00010014"/>
    </source>
</evidence>
<accession>A0AAD9DXW1</accession>
<name>A0AAD9DXW1_9TELE</name>
<feature type="region of interest" description="Disordered" evidence="6">
    <location>
        <begin position="166"/>
        <end position="192"/>
    </location>
</feature>
<dbReference type="SMART" id="SM01413">
    <property type="entry name" value="Ribosomal_S19e"/>
    <property type="match status" value="1"/>
</dbReference>
<dbReference type="AlphaFoldDB" id="A0AAD9DXW1"/>
<dbReference type="EMBL" id="JAROKS010000016">
    <property type="protein sequence ID" value="KAK1795452.1"/>
    <property type="molecule type" value="Genomic_DNA"/>
</dbReference>